<protein>
    <submittedName>
        <fullName evidence="1">Uncharacterized protein</fullName>
    </submittedName>
</protein>
<dbReference type="EMBL" id="QUSF01001665">
    <property type="protein sequence ID" value="RLV63942.1"/>
    <property type="molecule type" value="Genomic_DNA"/>
</dbReference>
<dbReference type="AlphaFoldDB" id="A0A3L8QAD8"/>
<proteinExistence type="predicted"/>
<dbReference type="Proteomes" id="UP000276834">
    <property type="component" value="Unassembled WGS sequence"/>
</dbReference>
<reference evidence="1 2" key="1">
    <citation type="journal article" date="2018" name="Proc. R. Soc. B">
        <title>A non-coding region near Follistatin controls head colour polymorphism in the Gouldian finch.</title>
        <authorList>
            <person name="Toomey M.B."/>
            <person name="Marques C.I."/>
            <person name="Andrade P."/>
            <person name="Araujo P.M."/>
            <person name="Sabatino S."/>
            <person name="Gazda M.A."/>
            <person name="Afonso S."/>
            <person name="Lopes R.J."/>
            <person name="Corbo J.C."/>
            <person name="Carneiro M."/>
        </authorList>
    </citation>
    <scope>NUCLEOTIDE SEQUENCE [LARGE SCALE GENOMIC DNA]</scope>
    <source>
        <strain evidence="1">Red01</strain>
        <tissue evidence="1">Muscle</tissue>
    </source>
</reference>
<evidence type="ECO:0000313" key="2">
    <source>
        <dbReference type="Proteomes" id="UP000276834"/>
    </source>
</evidence>
<organism evidence="1 2">
    <name type="scientific">Chloebia gouldiae</name>
    <name type="common">Gouldian finch</name>
    <name type="synonym">Erythrura gouldiae</name>
    <dbReference type="NCBI Taxonomy" id="44316"/>
    <lineage>
        <taxon>Eukaryota</taxon>
        <taxon>Metazoa</taxon>
        <taxon>Chordata</taxon>
        <taxon>Craniata</taxon>
        <taxon>Vertebrata</taxon>
        <taxon>Euteleostomi</taxon>
        <taxon>Archelosauria</taxon>
        <taxon>Archosauria</taxon>
        <taxon>Dinosauria</taxon>
        <taxon>Saurischia</taxon>
        <taxon>Theropoda</taxon>
        <taxon>Coelurosauria</taxon>
        <taxon>Aves</taxon>
        <taxon>Neognathae</taxon>
        <taxon>Neoaves</taxon>
        <taxon>Telluraves</taxon>
        <taxon>Australaves</taxon>
        <taxon>Passeriformes</taxon>
        <taxon>Passeroidea</taxon>
        <taxon>Passeridae</taxon>
        <taxon>Chloebia</taxon>
    </lineage>
</organism>
<evidence type="ECO:0000313" key="1">
    <source>
        <dbReference type="EMBL" id="RLV63942.1"/>
    </source>
</evidence>
<name>A0A3L8QAD8_CHLGU</name>
<sequence length="236" mass="24540">MKNVRGLLYGLEYSFGAFAAEDVPEGIAPVLSCRCPAPAPRRAAAPAAAGGGAAALWAESGTAACGRHLGSGLSRTRLTFSRWREKRDVKIEDPACPFSTLPELPPTPARPGGIFRGGSSAVHAGCGVSGTASARVFGGGRPASARNACLHRGPRGPPSWQWLVADSLDPLKRARKWRRRVCRVRCLNTALRPAWPGGIFRGASRAVHTGCGLSGSAGDAVDMLAVLMEGTDGSAE</sequence>
<accession>A0A3L8QAD8</accession>
<keyword evidence="2" id="KW-1185">Reference proteome</keyword>
<gene>
    <name evidence="1" type="ORF">DV515_00017758</name>
</gene>
<comment type="caution">
    <text evidence="1">The sequence shown here is derived from an EMBL/GenBank/DDBJ whole genome shotgun (WGS) entry which is preliminary data.</text>
</comment>